<proteinExistence type="inferred from homology"/>
<dbReference type="SMART" id="SM00382">
    <property type="entry name" value="AAA"/>
    <property type="match status" value="1"/>
</dbReference>
<keyword evidence="2" id="KW-0902">Two-component regulatory system</keyword>
<evidence type="ECO:0000256" key="5">
    <source>
        <dbReference type="ARBA" id="ARBA00023163"/>
    </source>
</evidence>
<dbReference type="InterPro" id="IPR019734">
    <property type="entry name" value="TPR_rpt"/>
</dbReference>
<dbReference type="PROSITE" id="PS50293">
    <property type="entry name" value="TPR_REGION"/>
    <property type="match status" value="1"/>
</dbReference>
<evidence type="ECO:0000256" key="8">
    <source>
        <dbReference type="SAM" id="MobiDB-lite"/>
    </source>
</evidence>
<dbReference type="InterPro" id="IPR051677">
    <property type="entry name" value="AfsR-DnrI-RedD_regulator"/>
</dbReference>
<keyword evidence="3" id="KW-0805">Transcription regulation</keyword>
<dbReference type="SMART" id="SM00028">
    <property type="entry name" value="TPR"/>
    <property type="match status" value="5"/>
</dbReference>
<evidence type="ECO:0000259" key="9">
    <source>
        <dbReference type="PROSITE" id="PS51755"/>
    </source>
</evidence>
<dbReference type="Gene3D" id="1.25.40.10">
    <property type="entry name" value="Tetratricopeptide repeat domain"/>
    <property type="match status" value="2"/>
</dbReference>
<dbReference type="InterPro" id="IPR036388">
    <property type="entry name" value="WH-like_DNA-bd_sf"/>
</dbReference>
<evidence type="ECO:0000256" key="7">
    <source>
        <dbReference type="PROSITE-ProRule" id="PRU01091"/>
    </source>
</evidence>
<evidence type="ECO:0000256" key="1">
    <source>
        <dbReference type="ARBA" id="ARBA00005820"/>
    </source>
</evidence>
<dbReference type="InterPro" id="IPR016032">
    <property type="entry name" value="Sig_transdc_resp-reg_C-effctor"/>
</dbReference>
<evidence type="ECO:0000256" key="3">
    <source>
        <dbReference type="ARBA" id="ARBA00023015"/>
    </source>
</evidence>
<feature type="repeat" description="TPR" evidence="6">
    <location>
        <begin position="834"/>
        <end position="867"/>
    </location>
</feature>
<keyword evidence="11" id="KW-1185">Reference proteome</keyword>
<name>A0A1I2J261_9ACTN</name>
<dbReference type="PANTHER" id="PTHR35807:SF1">
    <property type="entry name" value="TRANSCRIPTIONAL REGULATOR REDD"/>
    <property type="match status" value="1"/>
</dbReference>
<sequence>MRPTDDLRFSVLGPVRAWAGDAELALGPPQQRLVLAVLLIRNGSQVSVEELVDALWGEDPPASASGTVRIHVHRIRKVLEGTGGGPAVHSVSSGYLMRVGTEALDLARFRRGVDEAEHARRAGETDRTVVLLREALGLWRGKALAGLPGPWAEAQRTHLARLRLSALEACLGAQLDLGPSQDVAAELASLVAEHPLDERFREMLMLALYRSGRQAAALEVYRETQTMLADELGVDPGPALRGLHERILRSDPALLTGGAPPRDETAPGAATGAGRPEAAARIHRPDDAPAAAVPSQLPHDLPTFAGRVRELAHLEAVVAAADGEGTASGTVLAVTGMAGVGKTAFAVHFARRMAPRYPDGQLYLNLRGFGVPKTSLAPERALYLLLESLGVTAAKLPQDVDALAAAFRTIVAERRLLILLDNARDADQIRPLLAGAPGCLVVVTSRDQLSGLVVKDGAHHLTLNVLSADESREALERRIGAGRVRAEPEAVDEIVARGARLPLALALVAGRAATRSGFSLATVAAELREEAASLDAFGDADDTLDVRSVFSWSYHALSPEAARLFRLLALHPGPDASPAGVASLAGRTPGRTRRLVGELVSASLLGEHRPGRFRMHDLLRQYAAELLDAEDDDADRTAATNRLIGYYLLTAYEAARMTSQTLPELVLPAAATGVVPETISGYPRAMEWFRREHAALLGVVAQAAVLPGFETHTWQLAWSLMEYLQRCGRWEDQITVQRTALAAARRGDDRLGRAHALRNLARAFIETSRLDKAEEHLNRSLGLAEELGDVGLRARIHGNLAMIRLRRGLPDEALPHVRAAVDLFREDGDRAGQANALNNLGWIHAELGDYQRALAYCRQALTLLRHLGDRKAEAAAWDSLGYVHHRLGDYRQAKESYHRALDLDRELADTWNEADTLVRLGDAHLASGDQRDARLAWHAALIILETLGSDAAATPRARLRDLGEGVGR</sequence>
<dbReference type="GO" id="GO:0006355">
    <property type="term" value="P:regulation of DNA-templated transcription"/>
    <property type="evidence" value="ECO:0007669"/>
    <property type="project" value="InterPro"/>
</dbReference>
<comment type="similarity">
    <text evidence="1">Belongs to the AfsR/DnrI/RedD regulatory family.</text>
</comment>
<dbReference type="EMBL" id="FONG01000015">
    <property type="protein sequence ID" value="SFF47337.1"/>
    <property type="molecule type" value="Genomic_DNA"/>
</dbReference>
<feature type="domain" description="OmpR/PhoB-type" evidence="9">
    <location>
        <begin position="1"/>
        <end position="99"/>
    </location>
</feature>
<dbReference type="Pfam" id="PF03704">
    <property type="entry name" value="BTAD"/>
    <property type="match status" value="1"/>
</dbReference>
<dbReference type="PROSITE" id="PS50005">
    <property type="entry name" value="TPR"/>
    <property type="match status" value="3"/>
</dbReference>
<dbReference type="InterPro" id="IPR011990">
    <property type="entry name" value="TPR-like_helical_dom_sf"/>
</dbReference>
<keyword evidence="6" id="KW-0802">TPR repeat</keyword>
<dbReference type="CDD" id="cd15831">
    <property type="entry name" value="BTAD"/>
    <property type="match status" value="1"/>
</dbReference>
<feature type="region of interest" description="Disordered" evidence="8">
    <location>
        <begin position="252"/>
        <end position="296"/>
    </location>
</feature>
<dbReference type="STRING" id="380248.SAMN05216251_115111"/>
<reference evidence="10 11" key="1">
    <citation type="submission" date="2016-10" db="EMBL/GenBank/DDBJ databases">
        <authorList>
            <person name="de Groot N.N."/>
        </authorList>
    </citation>
    <scope>NUCLEOTIDE SEQUENCE [LARGE SCALE GENOMIC DNA]</scope>
    <source>
        <strain evidence="10 11">CGMCC 4.3510</strain>
    </source>
</reference>
<evidence type="ECO:0000313" key="11">
    <source>
        <dbReference type="Proteomes" id="UP000199323"/>
    </source>
</evidence>
<dbReference type="PANTHER" id="PTHR35807">
    <property type="entry name" value="TRANSCRIPTIONAL REGULATOR REDD-RELATED"/>
    <property type="match status" value="1"/>
</dbReference>
<feature type="repeat" description="TPR" evidence="6">
    <location>
        <begin position="754"/>
        <end position="787"/>
    </location>
</feature>
<evidence type="ECO:0000313" key="10">
    <source>
        <dbReference type="EMBL" id="SFF47337.1"/>
    </source>
</evidence>
<dbReference type="RefSeq" id="WP_093715733.1">
    <property type="nucleotide sequence ID" value="NZ_FONG01000015.1"/>
</dbReference>
<dbReference type="SMART" id="SM00862">
    <property type="entry name" value="Trans_reg_C"/>
    <property type="match status" value="1"/>
</dbReference>
<organism evidence="10 11">
    <name type="scientific">Actinacidiphila alni</name>
    <dbReference type="NCBI Taxonomy" id="380248"/>
    <lineage>
        <taxon>Bacteria</taxon>
        <taxon>Bacillati</taxon>
        <taxon>Actinomycetota</taxon>
        <taxon>Actinomycetes</taxon>
        <taxon>Kitasatosporales</taxon>
        <taxon>Streptomycetaceae</taxon>
        <taxon>Actinacidiphila</taxon>
    </lineage>
</organism>
<dbReference type="Gene3D" id="3.40.50.300">
    <property type="entry name" value="P-loop containing nucleotide triphosphate hydrolases"/>
    <property type="match status" value="1"/>
</dbReference>
<dbReference type="AlphaFoldDB" id="A0A1I2J261"/>
<dbReference type="SMART" id="SM01043">
    <property type="entry name" value="BTAD"/>
    <property type="match status" value="1"/>
</dbReference>
<evidence type="ECO:0000256" key="4">
    <source>
        <dbReference type="ARBA" id="ARBA00023125"/>
    </source>
</evidence>
<feature type="repeat" description="TPR" evidence="6">
    <location>
        <begin position="874"/>
        <end position="907"/>
    </location>
</feature>
<gene>
    <name evidence="10" type="ORF">SAMN05216251_115111</name>
</gene>
<protein>
    <submittedName>
        <fullName evidence="10">DNA-binding transcriptional activator of the SARP family</fullName>
    </submittedName>
</protein>
<dbReference type="SUPFAM" id="SSF46894">
    <property type="entry name" value="C-terminal effector domain of the bipartite response regulators"/>
    <property type="match status" value="1"/>
</dbReference>
<dbReference type="SUPFAM" id="SSF48452">
    <property type="entry name" value="TPR-like"/>
    <property type="match status" value="2"/>
</dbReference>
<dbReference type="PRINTS" id="PR00364">
    <property type="entry name" value="DISEASERSIST"/>
</dbReference>
<dbReference type="PROSITE" id="PS51755">
    <property type="entry name" value="OMPR_PHOB"/>
    <property type="match status" value="1"/>
</dbReference>
<dbReference type="GO" id="GO:0000160">
    <property type="term" value="P:phosphorelay signal transduction system"/>
    <property type="evidence" value="ECO:0007669"/>
    <property type="project" value="UniProtKB-KW"/>
</dbReference>
<evidence type="ECO:0000256" key="6">
    <source>
        <dbReference type="PROSITE-ProRule" id="PRU00339"/>
    </source>
</evidence>
<dbReference type="Proteomes" id="UP000199323">
    <property type="component" value="Unassembled WGS sequence"/>
</dbReference>
<feature type="compositionally biased region" description="Basic and acidic residues" evidence="8">
    <location>
        <begin position="278"/>
        <end position="287"/>
    </location>
</feature>
<dbReference type="InterPro" id="IPR001867">
    <property type="entry name" value="OmpR/PhoB-type_DNA-bd"/>
</dbReference>
<dbReference type="Pfam" id="PF13424">
    <property type="entry name" value="TPR_12"/>
    <property type="match status" value="3"/>
</dbReference>
<dbReference type="InterPro" id="IPR005158">
    <property type="entry name" value="BTAD"/>
</dbReference>
<evidence type="ECO:0000256" key="2">
    <source>
        <dbReference type="ARBA" id="ARBA00023012"/>
    </source>
</evidence>
<dbReference type="SUPFAM" id="SSF52540">
    <property type="entry name" value="P-loop containing nucleoside triphosphate hydrolases"/>
    <property type="match status" value="1"/>
</dbReference>
<dbReference type="OrthoDB" id="581105at2"/>
<dbReference type="InterPro" id="IPR003593">
    <property type="entry name" value="AAA+_ATPase"/>
</dbReference>
<feature type="DNA-binding region" description="OmpR/PhoB-type" evidence="7">
    <location>
        <begin position="1"/>
        <end position="99"/>
    </location>
</feature>
<feature type="compositionally biased region" description="Low complexity" evidence="8">
    <location>
        <begin position="266"/>
        <end position="277"/>
    </location>
</feature>
<keyword evidence="5" id="KW-0804">Transcription</keyword>
<dbReference type="InterPro" id="IPR027417">
    <property type="entry name" value="P-loop_NTPase"/>
</dbReference>
<dbReference type="GO" id="GO:0003677">
    <property type="term" value="F:DNA binding"/>
    <property type="evidence" value="ECO:0007669"/>
    <property type="project" value="UniProtKB-UniRule"/>
</dbReference>
<accession>A0A1I2J261</accession>
<dbReference type="Pfam" id="PF00486">
    <property type="entry name" value="Trans_reg_C"/>
    <property type="match status" value="1"/>
</dbReference>
<dbReference type="GO" id="GO:0043531">
    <property type="term" value="F:ADP binding"/>
    <property type="evidence" value="ECO:0007669"/>
    <property type="project" value="InterPro"/>
</dbReference>
<keyword evidence="4 7" id="KW-0238">DNA-binding</keyword>
<dbReference type="Gene3D" id="1.10.10.10">
    <property type="entry name" value="Winged helix-like DNA-binding domain superfamily/Winged helix DNA-binding domain"/>
    <property type="match status" value="1"/>
</dbReference>